<dbReference type="InterPro" id="IPR000659">
    <property type="entry name" value="Pyridox_Oxase"/>
</dbReference>
<feature type="binding site" evidence="7">
    <location>
        <position position="54"/>
    </location>
    <ligand>
        <name>substrate</name>
    </ligand>
</feature>
<accession>A0A6I4U7P9</accession>
<feature type="binding site" evidence="7">
    <location>
        <position position="111"/>
    </location>
    <ligand>
        <name>substrate</name>
    </ligand>
</feature>
<dbReference type="Pfam" id="PF01243">
    <property type="entry name" value="PNPOx_N"/>
    <property type="match status" value="1"/>
</dbReference>
<dbReference type="NCBIfam" id="NF004231">
    <property type="entry name" value="PRK05679.1"/>
    <property type="match status" value="1"/>
</dbReference>
<comment type="cofactor">
    <cofactor evidence="7 8">
        <name>FMN</name>
        <dbReference type="ChEBI" id="CHEBI:58210"/>
    </cofactor>
    <text evidence="7 8">Binds 1 FMN per subunit.</text>
</comment>
<gene>
    <name evidence="7 11" type="primary">pdxH</name>
    <name evidence="11" type="ORF">GRI68_12155</name>
</gene>
<comment type="catalytic activity">
    <reaction evidence="7">
        <text>pyridoxine 5'-phosphate + O2 = pyridoxal 5'-phosphate + H2O2</text>
        <dbReference type="Rhea" id="RHEA:15149"/>
        <dbReference type="ChEBI" id="CHEBI:15379"/>
        <dbReference type="ChEBI" id="CHEBI:16240"/>
        <dbReference type="ChEBI" id="CHEBI:58589"/>
        <dbReference type="ChEBI" id="CHEBI:597326"/>
        <dbReference type="EC" id="1.4.3.5"/>
    </reaction>
</comment>
<evidence type="ECO:0000256" key="3">
    <source>
        <dbReference type="ARBA" id="ARBA00022630"/>
    </source>
</evidence>
<dbReference type="HAMAP" id="MF_01629">
    <property type="entry name" value="PdxH"/>
    <property type="match status" value="1"/>
</dbReference>
<reference evidence="11 12" key="1">
    <citation type="submission" date="2019-12" db="EMBL/GenBank/DDBJ databases">
        <title>Genomic-based taxomic classification of the family Erythrobacteraceae.</title>
        <authorList>
            <person name="Xu L."/>
        </authorList>
    </citation>
    <scope>NUCLEOTIDE SEQUENCE [LARGE SCALE GENOMIC DNA]</scope>
    <source>
        <strain evidence="11 12">LMG 29519</strain>
    </source>
</reference>
<feature type="binding site" evidence="7">
    <location>
        <position position="115"/>
    </location>
    <ligand>
        <name>substrate</name>
    </ligand>
</feature>
<comment type="similarity">
    <text evidence="1 7">Belongs to the pyridoxamine 5'-phosphate oxidase family.</text>
</comment>
<dbReference type="PANTHER" id="PTHR10851:SF0">
    <property type="entry name" value="PYRIDOXINE-5'-PHOSPHATE OXIDASE"/>
    <property type="match status" value="1"/>
</dbReference>
<proteinExistence type="inferred from homology"/>
<feature type="binding site" evidence="7 8">
    <location>
        <position position="183"/>
    </location>
    <ligand>
        <name>FMN</name>
        <dbReference type="ChEBI" id="CHEBI:58210"/>
    </ligand>
</feature>
<dbReference type="GO" id="GO:0010181">
    <property type="term" value="F:FMN binding"/>
    <property type="evidence" value="ECO:0007669"/>
    <property type="project" value="UniProtKB-UniRule"/>
</dbReference>
<dbReference type="OrthoDB" id="9780392at2"/>
<evidence type="ECO:0000256" key="5">
    <source>
        <dbReference type="ARBA" id="ARBA00023002"/>
    </source>
</evidence>
<dbReference type="AlphaFoldDB" id="A0A6I4U7P9"/>
<keyword evidence="3 7" id="KW-0285">Flavoprotein</keyword>
<evidence type="ECO:0000313" key="11">
    <source>
        <dbReference type="EMBL" id="MXP10933.1"/>
    </source>
</evidence>
<feature type="binding site" evidence="7 8">
    <location>
        <position position="173"/>
    </location>
    <ligand>
        <name>FMN</name>
        <dbReference type="ChEBI" id="CHEBI:58210"/>
    </ligand>
</feature>
<comment type="catalytic activity">
    <reaction evidence="7">
        <text>pyridoxamine 5'-phosphate + O2 + H2O = pyridoxal 5'-phosphate + H2O2 + NH4(+)</text>
        <dbReference type="Rhea" id="RHEA:15817"/>
        <dbReference type="ChEBI" id="CHEBI:15377"/>
        <dbReference type="ChEBI" id="CHEBI:15379"/>
        <dbReference type="ChEBI" id="CHEBI:16240"/>
        <dbReference type="ChEBI" id="CHEBI:28938"/>
        <dbReference type="ChEBI" id="CHEBI:58451"/>
        <dbReference type="ChEBI" id="CHEBI:597326"/>
        <dbReference type="EC" id="1.4.3.5"/>
    </reaction>
</comment>
<dbReference type="GO" id="GO:0008615">
    <property type="term" value="P:pyridoxine biosynthetic process"/>
    <property type="evidence" value="ECO:0007669"/>
    <property type="project" value="UniProtKB-UniRule"/>
</dbReference>
<dbReference type="EMBL" id="WTYR01000001">
    <property type="protein sequence ID" value="MXP10933.1"/>
    <property type="molecule type" value="Genomic_DNA"/>
</dbReference>
<comment type="function">
    <text evidence="7">Catalyzes the oxidation of either pyridoxine 5'-phosphate (PNP) or pyridoxamine 5'-phosphate (PMP) into pyridoxal 5'-phosphate (PLP).</text>
</comment>
<name>A0A6I4U7P9_9SPHN</name>
<comment type="caution">
    <text evidence="11">The sequence shown here is derived from an EMBL/GenBank/DDBJ whole genome shotgun (WGS) entry which is preliminary data.</text>
</comment>
<dbReference type="UniPathway" id="UPA01068">
    <property type="reaction ID" value="UER00304"/>
</dbReference>
<feature type="binding site" evidence="7 8">
    <location>
        <position position="70"/>
    </location>
    <ligand>
        <name>FMN</name>
        <dbReference type="ChEBI" id="CHEBI:58210"/>
    </ligand>
</feature>
<feature type="binding site" evidence="7 8">
    <location>
        <begin position="49"/>
        <end position="54"/>
    </location>
    <ligand>
        <name>FMN</name>
        <dbReference type="ChEBI" id="CHEBI:58210"/>
    </ligand>
</feature>
<dbReference type="EC" id="1.4.3.5" evidence="7"/>
<feature type="binding site" evidence="7 8">
    <location>
        <position position="93"/>
    </location>
    <ligand>
        <name>FMN</name>
        <dbReference type="ChEBI" id="CHEBI:58210"/>
    </ligand>
</feature>
<evidence type="ECO:0000259" key="9">
    <source>
        <dbReference type="Pfam" id="PF01243"/>
    </source>
</evidence>
<evidence type="ECO:0000256" key="6">
    <source>
        <dbReference type="ARBA" id="ARBA00023096"/>
    </source>
</evidence>
<dbReference type="InterPro" id="IPR011576">
    <property type="entry name" value="Pyridox_Oxase_N"/>
</dbReference>
<evidence type="ECO:0000256" key="1">
    <source>
        <dbReference type="ARBA" id="ARBA00007301"/>
    </source>
</evidence>
<protein>
    <recommendedName>
        <fullName evidence="7">Pyridoxine/pyridoxamine 5'-phosphate oxidase</fullName>
        <ecNumber evidence="7">1.4.3.5</ecNumber>
    </recommendedName>
    <alternativeName>
        <fullName evidence="7">PNP/PMP oxidase</fullName>
        <shortName evidence="7">PNPOx</shortName>
    </alternativeName>
    <alternativeName>
        <fullName evidence="7">Pyridoxal 5'-phosphate synthase</fullName>
    </alternativeName>
</protein>
<dbReference type="Proteomes" id="UP000429229">
    <property type="component" value="Unassembled WGS sequence"/>
</dbReference>
<feature type="domain" description="Pyridoxamine 5'-phosphate oxidase N-terminal" evidence="9">
    <location>
        <begin position="24"/>
        <end position="147"/>
    </location>
</feature>
<keyword evidence="4 7" id="KW-0288">FMN</keyword>
<organism evidence="11 12">
    <name type="scientific">Alteriqipengyuania halimionae</name>
    <dbReference type="NCBI Taxonomy" id="1926630"/>
    <lineage>
        <taxon>Bacteria</taxon>
        <taxon>Pseudomonadati</taxon>
        <taxon>Pseudomonadota</taxon>
        <taxon>Alphaproteobacteria</taxon>
        <taxon>Sphingomonadales</taxon>
        <taxon>Erythrobacteraceae</taxon>
        <taxon>Alteriqipengyuania</taxon>
    </lineage>
</organism>
<keyword evidence="6 7" id="KW-0664">Pyridoxine biosynthesis</keyword>
<feature type="binding site" evidence="7 8">
    <location>
        <position position="71"/>
    </location>
    <ligand>
        <name>FMN</name>
        <dbReference type="ChEBI" id="CHEBI:58210"/>
    </ligand>
</feature>
<feature type="binding site" evidence="7 8">
    <location>
        <begin position="128"/>
        <end position="129"/>
    </location>
    <ligand>
        <name>FMN</name>
        <dbReference type="ChEBI" id="CHEBI:58210"/>
    </ligand>
</feature>
<comment type="pathway">
    <text evidence="7">Cofactor metabolism; pyridoxal 5'-phosphate salvage; pyridoxal 5'-phosphate from pyridoxamine 5'-phosphate: step 1/1.</text>
</comment>
<feature type="binding site" evidence="7">
    <location>
        <position position="119"/>
    </location>
    <ligand>
        <name>substrate</name>
    </ligand>
</feature>
<comment type="subunit">
    <text evidence="2 7">Homodimer.</text>
</comment>
<sequence>MNDSESQLPQTEPFGLFATWFEEAEASEPNNANAMALATATPGGAPSVRMVLLKDWSPDGFTFYTNGLSRKGMEIGQNPQVALLFYWKTLGRQVRIEGPLEQVSDEEADAYFASRPRDSQIGAHASQQSAALDERATFLERIAEVEARYEGQDVPRPPHWTGFRVAPRFVELWSDRANRLHDRRLYTRSAEGWTSTLLYP</sequence>
<evidence type="ECO:0000256" key="2">
    <source>
        <dbReference type="ARBA" id="ARBA00011738"/>
    </source>
</evidence>
<evidence type="ECO:0000313" key="12">
    <source>
        <dbReference type="Proteomes" id="UP000429229"/>
    </source>
</evidence>
<feature type="domain" description="Pyridoxine 5'-phosphate oxidase dimerisation C-terminal" evidence="10">
    <location>
        <begin position="160"/>
        <end position="200"/>
    </location>
</feature>
<dbReference type="InterPro" id="IPR012349">
    <property type="entry name" value="Split_barrel_FMN-bd"/>
</dbReference>
<evidence type="ECO:0000259" key="10">
    <source>
        <dbReference type="Pfam" id="PF10590"/>
    </source>
</evidence>
<feature type="binding site" evidence="7">
    <location>
        <begin position="179"/>
        <end position="181"/>
    </location>
    <ligand>
        <name>substrate</name>
    </ligand>
</feature>
<comment type="pathway">
    <text evidence="7">Cofactor metabolism; pyridoxal 5'-phosphate salvage; pyridoxal 5'-phosphate from pyridoxine 5'-phosphate: step 1/1.</text>
</comment>
<dbReference type="Pfam" id="PF10590">
    <property type="entry name" value="PNP_phzG_C"/>
    <property type="match status" value="1"/>
</dbReference>
<dbReference type="SUPFAM" id="SSF50475">
    <property type="entry name" value="FMN-binding split barrel"/>
    <property type="match status" value="1"/>
</dbReference>
<dbReference type="FunFam" id="2.30.110.10:FF:000020">
    <property type="entry name" value="PNPO isoform 11"/>
    <property type="match status" value="1"/>
</dbReference>
<dbReference type="InterPro" id="IPR019576">
    <property type="entry name" value="Pyridoxamine_oxidase_dimer_C"/>
</dbReference>
<dbReference type="GO" id="GO:0004733">
    <property type="term" value="F:pyridoxamine phosphate oxidase activity"/>
    <property type="evidence" value="ECO:0007669"/>
    <property type="project" value="UniProtKB-UniRule"/>
</dbReference>
<dbReference type="PIRSF" id="PIRSF000190">
    <property type="entry name" value="Pyd_amn-ph_oxd"/>
    <property type="match status" value="1"/>
</dbReference>
<dbReference type="NCBIfam" id="TIGR00558">
    <property type="entry name" value="pdxH"/>
    <property type="match status" value="1"/>
</dbReference>
<evidence type="ECO:0000256" key="8">
    <source>
        <dbReference type="PIRSR" id="PIRSR000190-2"/>
    </source>
</evidence>
<dbReference type="RefSeq" id="WP_160617494.1">
    <property type="nucleotide sequence ID" value="NZ_WTYR01000001.1"/>
</dbReference>
<feature type="binding site" evidence="7 8">
    <location>
        <begin position="64"/>
        <end position="65"/>
    </location>
    <ligand>
        <name>FMN</name>
        <dbReference type="ChEBI" id="CHEBI:58210"/>
    </ligand>
</feature>
<keyword evidence="12" id="KW-1185">Reference proteome</keyword>
<dbReference type="PANTHER" id="PTHR10851">
    <property type="entry name" value="PYRIDOXINE-5-PHOSPHATE OXIDASE"/>
    <property type="match status" value="1"/>
</dbReference>
<evidence type="ECO:0000256" key="4">
    <source>
        <dbReference type="ARBA" id="ARBA00022643"/>
    </source>
</evidence>
<dbReference type="Gene3D" id="2.30.110.10">
    <property type="entry name" value="Electron Transport, Fmn-binding Protein, Chain A"/>
    <property type="match status" value="1"/>
</dbReference>
<keyword evidence="5 7" id="KW-0560">Oxidoreductase</keyword>
<evidence type="ECO:0000256" key="7">
    <source>
        <dbReference type="HAMAP-Rule" id="MF_01629"/>
    </source>
</evidence>